<dbReference type="SUPFAM" id="SSF51430">
    <property type="entry name" value="NAD(P)-linked oxidoreductase"/>
    <property type="match status" value="1"/>
</dbReference>
<dbReference type="InterPro" id="IPR023210">
    <property type="entry name" value="NADP_OxRdtase_dom"/>
</dbReference>
<proteinExistence type="predicted"/>
<dbReference type="CDD" id="cd19075">
    <property type="entry name" value="AKR_AKR7A1-5"/>
    <property type="match status" value="1"/>
</dbReference>
<dbReference type="Pfam" id="PF00248">
    <property type="entry name" value="Aldo_ket_red"/>
    <property type="match status" value="1"/>
</dbReference>
<sequence length="342" mass="36972">MVPASSANTGAVPRPALQVILGTMTFAGQAQTDDARAMLCAFTARGHVEVDTARMYEHGQTEEMLGGLLDAHPDLRERLALASKANPFATHERTLSATSVREQVRASLGALRVPKLRLLYLHAPDPATPISETLDAVAELHAAGAYDELGLSNYQAWEVCHIHHLCVARGLPPPTVYQGMYNCFTREVERELLPCVRALGMRFYAYNPLAGGLLTGKHTSASLATATDGRFRLGNELYRGRYLHPAQLRAAADFTDACAAAGVAPARAALRWLRHHSALRADARDGVIVGASRPAHLDDNLDALDEGPLTAELLSEIERMWDGVRASGCVPSYERGSSKYAP</sequence>
<dbReference type="EMBL" id="JAGTXO010000003">
    <property type="protein sequence ID" value="KAG8469201.1"/>
    <property type="molecule type" value="Genomic_DNA"/>
</dbReference>
<comment type="caution">
    <text evidence="3">The sequence shown here is derived from an EMBL/GenBank/DDBJ whole genome shotgun (WGS) entry which is preliminary data.</text>
</comment>
<keyword evidence="4" id="KW-1185">Reference proteome</keyword>
<feature type="domain" description="NADP-dependent oxidoreductase" evidence="2">
    <location>
        <begin position="19"/>
        <end position="321"/>
    </location>
</feature>
<dbReference type="Gene3D" id="3.20.20.100">
    <property type="entry name" value="NADP-dependent oxidoreductase domain"/>
    <property type="match status" value="1"/>
</dbReference>
<evidence type="ECO:0000313" key="4">
    <source>
        <dbReference type="Proteomes" id="UP000751190"/>
    </source>
</evidence>
<evidence type="ECO:0000256" key="1">
    <source>
        <dbReference type="ARBA" id="ARBA00023002"/>
    </source>
</evidence>
<dbReference type="OrthoDB" id="2310150at2759"/>
<accession>A0A8J5XUG2</accession>
<protein>
    <recommendedName>
        <fullName evidence="2">NADP-dependent oxidoreductase domain-containing protein</fullName>
    </recommendedName>
</protein>
<dbReference type="PANTHER" id="PTHR43364">
    <property type="entry name" value="NADH-SPECIFIC METHYLGLYOXAL REDUCTASE-RELATED"/>
    <property type="match status" value="1"/>
</dbReference>
<dbReference type="PANTHER" id="PTHR43364:SF4">
    <property type="entry name" value="NAD(P)-LINKED OXIDOREDUCTASE SUPERFAMILY PROTEIN"/>
    <property type="match status" value="1"/>
</dbReference>
<evidence type="ECO:0000313" key="3">
    <source>
        <dbReference type="EMBL" id="KAG8469201.1"/>
    </source>
</evidence>
<dbReference type="InterPro" id="IPR050523">
    <property type="entry name" value="AKR_Detox_Biosynth"/>
</dbReference>
<evidence type="ECO:0000259" key="2">
    <source>
        <dbReference type="Pfam" id="PF00248"/>
    </source>
</evidence>
<organism evidence="3 4">
    <name type="scientific">Diacronema lutheri</name>
    <name type="common">Unicellular marine alga</name>
    <name type="synonym">Monochrysis lutheri</name>
    <dbReference type="NCBI Taxonomy" id="2081491"/>
    <lineage>
        <taxon>Eukaryota</taxon>
        <taxon>Haptista</taxon>
        <taxon>Haptophyta</taxon>
        <taxon>Pavlovophyceae</taxon>
        <taxon>Pavlovales</taxon>
        <taxon>Pavlovaceae</taxon>
        <taxon>Diacronema</taxon>
    </lineage>
</organism>
<dbReference type="AlphaFoldDB" id="A0A8J5XUG2"/>
<dbReference type="OMA" id="TAPNYWH"/>
<dbReference type="InterPro" id="IPR036812">
    <property type="entry name" value="NAD(P)_OxRdtase_dom_sf"/>
</dbReference>
<reference evidence="3" key="1">
    <citation type="submission" date="2021-05" db="EMBL/GenBank/DDBJ databases">
        <title>The genome of the haptophyte Pavlova lutheri (Diacronema luteri, Pavlovales) - a model for lipid biosynthesis in eukaryotic algae.</title>
        <authorList>
            <person name="Hulatt C.J."/>
            <person name="Posewitz M.C."/>
        </authorList>
    </citation>
    <scope>NUCLEOTIDE SEQUENCE</scope>
    <source>
        <strain evidence="3">NIVA-4/92</strain>
    </source>
</reference>
<keyword evidence="1" id="KW-0560">Oxidoreductase</keyword>
<dbReference type="Proteomes" id="UP000751190">
    <property type="component" value="Unassembled WGS sequence"/>
</dbReference>
<gene>
    <name evidence="3" type="ORF">KFE25_007719</name>
</gene>
<name>A0A8J5XUG2_DIALT</name>
<dbReference type="GO" id="GO:0016491">
    <property type="term" value="F:oxidoreductase activity"/>
    <property type="evidence" value="ECO:0007669"/>
    <property type="project" value="UniProtKB-KW"/>
</dbReference>